<dbReference type="SUPFAM" id="SSF101898">
    <property type="entry name" value="NHL repeat"/>
    <property type="match status" value="1"/>
</dbReference>
<evidence type="ECO:0000256" key="1">
    <source>
        <dbReference type="ARBA" id="ARBA00003565"/>
    </source>
</evidence>
<evidence type="ECO:0000313" key="4">
    <source>
        <dbReference type="EMBL" id="MBR9971906.1"/>
    </source>
</evidence>
<sequence length="477" mass="51640">MFGLTRAPDFALPDLTWFNVEKPLTLANLRGKLVLLDFWTFCCINCFHTQPILKALEDRFPTELTVIGVHSPKFDHERDPRMVAQAIARYDIRHPVVHDPDLRLWDAYCIRAWPTLVLIAPDGRIIGQLSGEPHPDLLPQGVTGMIDRFFAAGALRPHPQETCIPAETGGRLRFPGKIKHGPGGIWAVADSGHHQVLLLDDSGREISRYGSGTPGWNDGPAPSFNGPEGIAVDETSIFVADTRNHVIRRIDRASGETTTIAGQGWRGGTLGAPAPATETALASPWDMEILDDTLYFANAGSHQLGAIDLKSGLVRVAAGCGGENLTDGQGSECRLAQPSGLALCADSHSLYFTDAETSSLRRLCLISGRVETLVGHGLFDFGYRNGAMAEARLQHPLGVSIANGRLFVADSYNHAIRVVDPVTGMVSDLNHLTGPLDVCEPAGIAADGDDRLLLSDTNNHRILEVNLRTNTIRAWAA</sequence>
<organism evidence="4 5">
    <name type="scientific">Magnetospirillum sulfuroxidans</name>
    <dbReference type="NCBI Taxonomy" id="611300"/>
    <lineage>
        <taxon>Bacteria</taxon>
        <taxon>Pseudomonadati</taxon>
        <taxon>Pseudomonadota</taxon>
        <taxon>Alphaproteobacteria</taxon>
        <taxon>Rhodospirillales</taxon>
        <taxon>Rhodospirillaceae</taxon>
        <taxon>Magnetospirillum</taxon>
    </lineage>
</organism>
<dbReference type="RefSeq" id="WP_211548138.1">
    <property type="nucleotide sequence ID" value="NZ_JAGTUF010000007.1"/>
</dbReference>
<dbReference type="Pfam" id="PF13905">
    <property type="entry name" value="Thioredoxin_8"/>
    <property type="match status" value="1"/>
</dbReference>
<dbReference type="InterPro" id="IPR013766">
    <property type="entry name" value="Thioredoxin_domain"/>
</dbReference>
<keyword evidence="2" id="KW-0677">Repeat</keyword>
<dbReference type="InterPro" id="IPR001258">
    <property type="entry name" value="NHL_repeat"/>
</dbReference>
<dbReference type="Pfam" id="PF01436">
    <property type="entry name" value="NHL"/>
    <property type="match status" value="2"/>
</dbReference>
<reference evidence="4 5" key="1">
    <citation type="submission" date="2021-04" db="EMBL/GenBank/DDBJ databases">
        <title>Magnetospirillum sulfuroxidans sp. nov., a facultative chemolithoautotrophic sulfur-oxidizing alphaproteobacterium isolated from freshwater sediment and proposals for Paramagetospirillum gen. nov., and Magnetospirillaceae fam. nov.</title>
        <authorList>
            <person name="Koziaeva V."/>
            <person name="Geelhoed J.S."/>
            <person name="Sorokin D.Y."/>
            <person name="Grouzdev D.S."/>
        </authorList>
    </citation>
    <scope>NUCLEOTIDE SEQUENCE [LARGE SCALE GENOMIC DNA]</scope>
    <source>
        <strain evidence="4 5">J10</strain>
    </source>
</reference>
<dbReference type="Gene3D" id="3.40.30.10">
    <property type="entry name" value="Glutaredoxin"/>
    <property type="match status" value="1"/>
</dbReference>
<comment type="function">
    <text evidence="1">May be required for disulfide bond formation in some proteins.</text>
</comment>
<evidence type="ECO:0000313" key="5">
    <source>
        <dbReference type="Proteomes" id="UP000680714"/>
    </source>
</evidence>
<comment type="caution">
    <text evidence="4">The sequence shown here is derived from an EMBL/GenBank/DDBJ whole genome shotgun (WGS) entry which is preliminary data.</text>
</comment>
<dbReference type="Gene3D" id="2.120.10.30">
    <property type="entry name" value="TolB, C-terminal domain"/>
    <property type="match status" value="2"/>
</dbReference>
<feature type="domain" description="Thioredoxin" evidence="3">
    <location>
        <begin position="1"/>
        <end position="151"/>
    </location>
</feature>
<keyword evidence="5" id="KW-1185">Reference proteome</keyword>
<dbReference type="InterPro" id="IPR036249">
    <property type="entry name" value="Thioredoxin-like_sf"/>
</dbReference>
<evidence type="ECO:0000259" key="3">
    <source>
        <dbReference type="PROSITE" id="PS51352"/>
    </source>
</evidence>
<dbReference type="PANTHER" id="PTHR46388:SF2">
    <property type="entry name" value="NHL REPEAT-CONTAINING PROTEIN 2"/>
    <property type="match status" value="1"/>
</dbReference>
<dbReference type="PROSITE" id="PS51352">
    <property type="entry name" value="THIOREDOXIN_2"/>
    <property type="match status" value="1"/>
</dbReference>
<dbReference type="SUPFAM" id="SSF52833">
    <property type="entry name" value="Thioredoxin-like"/>
    <property type="match status" value="1"/>
</dbReference>
<dbReference type="InterPro" id="IPR011042">
    <property type="entry name" value="6-blade_b-propeller_TolB-like"/>
</dbReference>
<accession>A0ABS5IBV0</accession>
<proteinExistence type="predicted"/>
<evidence type="ECO:0000256" key="2">
    <source>
        <dbReference type="ARBA" id="ARBA00022737"/>
    </source>
</evidence>
<dbReference type="Proteomes" id="UP000680714">
    <property type="component" value="Unassembled WGS sequence"/>
</dbReference>
<dbReference type="InterPro" id="IPR012336">
    <property type="entry name" value="Thioredoxin-like_fold"/>
</dbReference>
<gene>
    <name evidence="4" type="ORF">KEC16_09280</name>
</gene>
<dbReference type="PANTHER" id="PTHR46388">
    <property type="entry name" value="NHL REPEAT-CONTAINING PROTEIN 2"/>
    <property type="match status" value="1"/>
</dbReference>
<protein>
    <submittedName>
        <fullName evidence="4">Redoxin domain-containing protein</fullName>
    </submittedName>
</protein>
<name>A0ABS5IBV0_9PROT</name>
<dbReference type="EMBL" id="JAGTUF010000007">
    <property type="protein sequence ID" value="MBR9971906.1"/>
    <property type="molecule type" value="Genomic_DNA"/>
</dbReference>